<feature type="compositionally biased region" description="Basic residues" evidence="9">
    <location>
        <begin position="807"/>
        <end position="835"/>
    </location>
</feature>
<dbReference type="NCBIfam" id="TIGR01051">
    <property type="entry name" value="topA_bact"/>
    <property type="match status" value="1"/>
</dbReference>
<dbReference type="EMBL" id="JADQDP010000005">
    <property type="protein sequence ID" value="MBF9144003.1"/>
    <property type="molecule type" value="Genomic_DNA"/>
</dbReference>
<keyword evidence="5 8" id="KW-0799">Topoisomerase</keyword>
<feature type="active site" description="O-(5'-phospho-DNA)-tyrosine intermediate" evidence="8">
    <location>
        <position position="284"/>
    </location>
</feature>
<dbReference type="SMART" id="SM00493">
    <property type="entry name" value="TOPRIM"/>
    <property type="match status" value="1"/>
</dbReference>
<dbReference type="EC" id="5.6.2.1" evidence="8"/>
<dbReference type="InterPro" id="IPR023406">
    <property type="entry name" value="Topo_IA_AS"/>
</dbReference>
<dbReference type="Gene3D" id="1.10.290.10">
    <property type="entry name" value="Topoisomerase I, domain 4"/>
    <property type="match status" value="1"/>
</dbReference>
<dbReference type="PROSITE" id="PS00396">
    <property type="entry name" value="TOPO_IA_1"/>
    <property type="match status" value="1"/>
</dbReference>
<dbReference type="InterPro" id="IPR003601">
    <property type="entry name" value="Topo_IA_2"/>
</dbReference>
<dbReference type="Gene3D" id="2.70.20.10">
    <property type="entry name" value="Topoisomerase I, domain 3"/>
    <property type="match status" value="1"/>
</dbReference>
<dbReference type="Pfam" id="PF01751">
    <property type="entry name" value="Toprim"/>
    <property type="match status" value="1"/>
</dbReference>
<feature type="site" description="Interaction with DNA" evidence="8">
    <location>
        <position position="155"/>
    </location>
</feature>
<dbReference type="GO" id="GO:0003677">
    <property type="term" value="F:DNA binding"/>
    <property type="evidence" value="ECO:0007669"/>
    <property type="project" value="UniProtKB-KW"/>
</dbReference>
<dbReference type="GO" id="GO:0046872">
    <property type="term" value="F:metal ion binding"/>
    <property type="evidence" value="ECO:0007669"/>
    <property type="project" value="UniProtKB-KW"/>
</dbReference>
<feature type="compositionally biased region" description="Acidic residues" evidence="9">
    <location>
        <begin position="406"/>
        <end position="415"/>
    </location>
</feature>
<dbReference type="InterPro" id="IPR028612">
    <property type="entry name" value="Topoisom_1_IA"/>
</dbReference>
<feature type="domain" description="Toprim" evidence="10">
    <location>
        <begin position="3"/>
        <end position="113"/>
    </location>
</feature>
<keyword evidence="7 8" id="KW-0413">Isomerase</keyword>
<evidence type="ECO:0000256" key="5">
    <source>
        <dbReference type="ARBA" id="ARBA00023029"/>
    </source>
</evidence>
<feature type="site" description="Interaction with DNA" evidence="8">
    <location>
        <position position="33"/>
    </location>
</feature>
<feature type="region of interest" description="Interaction with DNA" evidence="8">
    <location>
        <begin position="163"/>
        <end position="168"/>
    </location>
</feature>
<dbReference type="RefSeq" id="WP_196288355.1">
    <property type="nucleotide sequence ID" value="NZ_JADQDP010000005.1"/>
</dbReference>
<dbReference type="AlphaFoldDB" id="A0A931BPB0"/>
<gene>
    <name evidence="8 12" type="primary">topA</name>
    <name evidence="12" type="ORF">I2I01_20335</name>
</gene>
<comment type="caution">
    <text evidence="8">Lacks conserved residue(s) required for the propagation of feature annotation.</text>
</comment>
<evidence type="ECO:0000256" key="6">
    <source>
        <dbReference type="ARBA" id="ARBA00023125"/>
    </source>
</evidence>
<organism evidence="12 13">
    <name type="scientific">Hymenobacter properus</name>
    <dbReference type="NCBI Taxonomy" id="2791026"/>
    <lineage>
        <taxon>Bacteria</taxon>
        <taxon>Pseudomonadati</taxon>
        <taxon>Bacteroidota</taxon>
        <taxon>Cytophagia</taxon>
        <taxon>Cytophagales</taxon>
        <taxon>Hymenobacteraceae</taxon>
        <taxon>Hymenobacter</taxon>
    </lineage>
</organism>
<sequence length="835" mass="91477">MVKNLVIVESPAKAKTIEGYLGQDFVVRSSYGHVRDLPKDNNAIDIANGFKPTYVVSADKRELIAQLKKLAKEAEMVWLASDDDREGEAISWHLAETLNLPGAKTKRIVFREITKPAILGAIANPREVNQDLVNAQQARRVLDRLVGFELSPVLWKKVKPGLSAGRVQSVAVRLVVEREREISQFLSASAYRVVARFDAGRGAVLEAELPTRFKTREDAEAFLGRCVGATYSIESLDKKPGKRSPAAPFTTSTLQQEASRKLGYSVAQTMSVAQKLYEAGKISYMRTDSVNLSQEAQAGAQAAITAAYGAEYHQQRNFKTKSASAQEAHEAIRPTDFGAVKAGSDASEQRLYDLIRKRAMASQMAEAVIERTTAVIGISTQPGTTFTATGEVITFEGFLKVYAESKDDEDEEESKDGESSFSRGLPPLSVGQVLPLQRLSATERFSSPPPRYTEASLVKKLEEMGIGRPSTYAPTISTVQKRGYVEKDTREGKERKFNVLTLDGDQVKTEVKTENYGAEKAKLFPTDTAMVVNDFLVAHFPTVIDYQFTAKVEDEFDQIANGHENWTQMLTGFYDKFHATVEAGQDIERSTVSGARELGVHPETGEKITARLGKYGPYVALGDTTDPNVKPAYANLRKGQFIESITLEDALDLFKLPRIVGQFEDKDMTANLGRFGPYIRHDSKFYSLTKEQDPHTITAEEAVALIEGKRKADAERLIKSFPENPDIQVLNGRFGPYIVAGKKNVKIPKGEVPTELTLERCIELADATPDKPAKGGRFGKKAAPTAEEKDADAPTKKAAKAATAKKPAAKKATTKAAAKKPAAKTAAKKPAAKAK</sequence>
<keyword evidence="6 8" id="KW-0238">DNA-binding</keyword>
<dbReference type="PROSITE" id="PS50880">
    <property type="entry name" value="TOPRIM"/>
    <property type="match status" value="1"/>
</dbReference>
<evidence type="ECO:0000256" key="7">
    <source>
        <dbReference type="ARBA" id="ARBA00023235"/>
    </source>
</evidence>
<dbReference type="InterPro" id="IPR034149">
    <property type="entry name" value="TOPRIM_TopoI"/>
</dbReference>
<dbReference type="PANTHER" id="PTHR42785:SF1">
    <property type="entry name" value="DNA TOPOISOMERASE"/>
    <property type="match status" value="1"/>
</dbReference>
<evidence type="ECO:0000256" key="1">
    <source>
        <dbReference type="ARBA" id="ARBA00000213"/>
    </source>
</evidence>
<dbReference type="InterPro" id="IPR013497">
    <property type="entry name" value="Topo_IA_cen"/>
</dbReference>
<evidence type="ECO:0000313" key="13">
    <source>
        <dbReference type="Proteomes" id="UP000645610"/>
    </source>
</evidence>
<dbReference type="CDD" id="cd03363">
    <property type="entry name" value="TOPRIM_TopoIA_TopoI"/>
    <property type="match status" value="1"/>
</dbReference>
<dbReference type="InterPro" id="IPR013826">
    <property type="entry name" value="Topo_IA_cen_sub3"/>
</dbReference>
<dbReference type="InterPro" id="IPR025589">
    <property type="entry name" value="Toprim_C_rpt"/>
</dbReference>
<name>A0A931BPB0_9BACT</name>
<dbReference type="InterPro" id="IPR013825">
    <property type="entry name" value="Topo_IA_cen_sub2"/>
</dbReference>
<dbReference type="PROSITE" id="PS52039">
    <property type="entry name" value="TOPO_IA_2"/>
    <property type="match status" value="1"/>
</dbReference>
<evidence type="ECO:0000256" key="8">
    <source>
        <dbReference type="HAMAP-Rule" id="MF_00952"/>
    </source>
</evidence>
<keyword evidence="3" id="KW-0479">Metal-binding</keyword>
<keyword evidence="13" id="KW-1185">Reference proteome</keyword>
<evidence type="ECO:0000256" key="9">
    <source>
        <dbReference type="SAM" id="MobiDB-lite"/>
    </source>
</evidence>
<dbReference type="InterPro" id="IPR006171">
    <property type="entry name" value="TOPRIM_dom"/>
</dbReference>
<dbReference type="SUPFAM" id="SSF56712">
    <property type="entry name" value="Prokaryotic type I DNA topoisomerase"/>
    <property type="match status" value="1"/>
</dbReference>
<dbReference type="GO" id="GO:0003917">
    <property type="term" value="F:DNA topoisomerase type I (single strand cut, ATP-independent) activity"/>
    <property type="evidence" value="ECO:0007669"/>
    <property type="project" value="UniProtKB-UniRule"/>
</dbReference>
<feature type="domain" description="Topo IA-type catalytic" evidence="11">
    <location>
        <begin position="129"/>
        <end position="581"/>
    </location>
</feature>
<feature type="compositionally biased region" description="Basic and acidic residues" evidence="9">
    <location>
        <begin position="786"/>
        <end position="795"/>
    </location>
</feature>
<dbReference type="PANTHER" id="PTHR42785">
    <property type="entry name" value="DNA TOPOISOMERASE, TYPE IA, CORE"/>
    <property type="match status" value="1"/>
</dbReference>
<dbReference type="CDD" id="cd00186">
    <property type="entry name" value="TOP1Ac"/>
    <property type="match status" value="1"/>
</dbReference>
<comment type="caution">
    <text evidence="12">The sequence shown here is derived from an EMBL/GenBank/DDBJ whole genome shotgun (WGS) entry which is preliminary data.</text>
</comment>
<dbReference type="InterPro" id="IPR000380">
    <property type="entry name" value="Topo_IA"/>
</dbReference>
<feature type="site" description="Interaction with DNA" evidence="8">
    <location>
        <position position="143"/>
    </location>
</feature>
<dbReference type="GO" id="GO:0006265">
    <property type="term" value="P:DNA topological change"/>
    <property type="evidence" value="ECO:0007669"/>
    <property type="project" value="UniProtKB-UniRule"/>
</dbReference>
<dbReference type="Proteomes" id="UP000645610">
    <property type="component" value="Unassembled WGS sequence"/>
</dbReference>
<dbReference type="PRINTS" id="PR00417">
    <property type="entry name" value="PRTPISMRASEI"/>
</dbReference>
<feature type="region of interest" description="Disordered" evidence="9">
    <location>
        <begin position="768"/>
        <end position="835"/>
    </location>
</feature>
<evidence type="ECO:0000256" key="2">
    <source>
        <dbReference type="ARBA" id="ARBA00009446"/>
    </source>
</evidence>
<dbReference type="InterPro" id="IPR005733">
    <property type="entry name" value="TopoI_bac-type"/>
</dbReference>
<dbReference type="HAMAP" id="MF_00952">
    <property type="entry name" value="Topoisom_1_prok"/>
    <property type="match status" value="1"/>
</dbReference>
<comment type="similarity">
    <text evidence="2 8">Belongs to the type IA topoisomerase family.</text>
</comment>
<accession>A0A931BPB0</accession>
<protein>
    <recommendedName>
        <fullName evidence="8">DNA topoisomerase 1</fullName>
        <ecNumber evidence="8">5.6.2.1</ecNumber>
    </recommendedName>
    <alternativeName>
        <fullName evidence="8">DNA topoisomerase I</fullName>
    </alternativeName>
</protein>
<feature type="site" description="Interaction with DNA" evidence="8">
    <location>
        <position position="482"/>
    </location>
</feature>
<dbReference type="Gene3D" id="1.10.460.10">
    <property type="entry name" value="Topoisomerase I, domain 2"/>
    <property type="match status" value="2"/>
</dbReference>
<feature type="region of interest" description="Disordered" evidence="9">
    <location>
        <begin position="405"/>
        <end position="428"/>
    </location>
</feature>
<reference evidence="12 13" key="1">
    <citation type="submission" date="2020-11" db="EMBL/GenBank/DDBJ databases">
        <authorList>
            <person name="Kim M.K."/>
        </authorList>
    </citation>
    <scope>NUCLEOTIDE SEQUENCE [LARGE SCALE GENOMIC DNA]</scope>
    <source>
        <strain evidence="12 13">BT439</strain>
    </source>
</reference>
<comment type="function">
    <text evidence="8">Releases the supercoiling and torsional tension of DNA, which is introduced during the DNA replication and transcription, by transiently cleaving and rejoining one strand of the DNA duplex. Introduces a single-strand break via transesterification at a target site in duplex DNA. The scissile phosphodiester is attacked by the catalytic tyrosine of the enzyme, resulting in the formation of a DNA-(5'-phosphotyrosyl)-enzyme intermediate and the expulsion of a 3'-OH DNA strand. The free DNA strand then undergoes passage around the unbroken strand, thus removing DNA supercoils. Finally, in the religation step, the DNA 3'-OH attacks the covalent intermediate to expel the active-site tyrosine and restore the DNA phosphodiester backbone.</text>
</comment>
<evidence type="ECO:0000313" key="12">
    <source>
        <dbReference type="EMBL" id="MBF9144003.1"/>
    </source>
</evidence>
<feature type="site" description="Interaction with DNA" evidence="8">
    <location>
        <position position="139"/>
    </location>
</feature>
<feature type="site" description="Interaction with DNA" evidence="8">
    <location>
        <position position="140"/>
    </location>
</feature>
<dbReference type="SMART" id="SM00437">
    <property type="entry name" value="TOP1Ac"/>
    <property type="match status" value="1"/>
</dbReference>
<evidence type="ECO:0000259" key="10">
    <source>
        <dbReference type="PROSITE" id="PS50880"/>
    </source>
</evidence>
<evidence type="ECO:0000256" key="3">
    <source>
        <dbReference type="ARBA" id="ARBA00022723"/>
    </source>
</evidence>
<evidence type="ECO:0000259" key="11">
    <source>
        <dbReference type="PROSITE" id="PS52039"/>
    </source>
</evidence>
<comment type="catalytic activity">
    <reaction evidence="1 8">
        <text>ATP-independent breakage of single-stranded DNA, followed by passage and rejoining.</text>
        <dbReference type="EC" id="5.6.2.1"/>
    </reaction>
</comment>
<dbReference type="InterPro" id="IPR013824">
    <property type="entry name" value="Topo_IA_cen_sub1"/>
</dbReference>
<dbReference type="SMART" id="SM00436">
    <property type="entry name" value="TOP1Bc"/>
    <property type="match status" value="1"/>
</dbReference>
<feature type="site" description="Interaction with DNA" evidence="8">
    <location>
        <position position="286"/>
    </location>
</feature>
<dbReference type="InterPro" id="IPR003602">
    <property type="entry name" value="Topo_IA_DNA-bd_dom"/>
</dbReference>
<dbReference type="Gene3D" id="3.40.50.140">
    <property type="match status" value="1"/>
</dbReference>
<dbReference type="InterPro" id="IPR023405">
    <property type="entry name" value="Topo_IA_core_domain"/>
</dbReference>
<keyword evidence="4" id="KW-0460">Magnesium</keyword>
<evidence type="ECO:0000256" key="4">
    <source>
        <dbReference type="ARBA" id="ARBA00022842"/>
    </source>
</evidence>
<comment type="subunit">
    <text evidence="8">Monomer.</text>
</comment>
<dbReference type="Pfam" id="PF01131">
    <property type="entry name" value="Topoisom_bac"/>
    <property type="match status" value="1"/>
</dbReference>
<proteinExistence type="inferred from homology"/>
<dbReference type="Pfam" id="PF13368">
    <property type="entry name" value="Toprim_C_rpt"/>
    <property type="match status" value="3"/>
</dbReference>